<sequence length="271" mass="30756">MESLGTRSRKATEADRRHSLDAMLAYICEVDHNEAPVSYCAEQELKLPQAPFGNYNVSKTKADGVIYLDVAKFRPYVTHSDMAIAATAFCEEGPGEVLQIVHCVAKFEREEDGSHQAMMAMVSGLYQRRVLQMPGQFVFGVFHFRRIHFRVVAGVWQGDTIQLYEIGQYSIIIPMQAIQLYLVLRGIHRLGTSYLDELQWSTLDLASRIMAHPPPSVWLPVRVGSIQENLNEPHQGGGNTQQETPEQRHARRKVASYLQSISFEHLYHRTA</sequence>
<accession>A0A8H3CR35</accession>
<dbReference type="Proteomes" id="UP000663843">
    <property type="component" value="Unassembled WGS sequence"/>
</dbReference>
<evidence type="ECO:0000313" key="3">
    <source>
        <dbReference type="Proteomes" id="UP000663843"/>
    </source>
</evidence>
<evidence type="ECO:0000313" key="2">
    <source>
        <dbReference type="EMBL" id="CAE6493550.1"/>
    </source>
</evidence>
<gene>
    <name evidence="2" type="ORF">RDB_LOCUS132034</name>
</gene>
<dbReference type="EMBL" id="CAJMWT010004637">
    <property type="protein sequence ID" value="CAE6493550.1"/>
    <property type="molecule type" value="Genomic_DNA"/>
</dbReference>
<reference evidence="2" key="1">
    <citation type="submission" date="2021-01" db="EMBL/GenBank/DDBJ databases">
        <authorList>
            <person name="Kaushik A."/>
        </authorList>
    </citation>
    <scope>NUCLEOTIDE SEQUENCE</scope>
    <source>
        <strain evidence="2">AG2-2IIIB</strain>
    </source>
</reference>
<dbReference type="AlphaFoldDB" id="A0A8H3CR35"/>
<name>A0A8H3CR35_9AGAM</name>
<proteinExistence type="predicted"/>
<comment type="caution">
    <text evidence="2">The sequence shown here is derived from an EMBL/GenBank/DDBJ whole genome shotgun (WGS) entry which is preliminary data.</text>
</comment>
<feature type="region of interest" description="Disordered" evidence="1">
    <location>
        <begin position="229"/>
        <end position="251"/>
    </location>
</feature>
<organism evidence="2 3">
    <name type="scientific">Rhizoctonia solani</name>
    <dbReference type="NCBI Taxonomy" id="456999"/>
    <lineage>
        <taxon>Eukaryota</taxon>
        <taxon>Fungi</taxon>
        <taxon>Dikarya</taxon>
        <taxon>Basidiomycota</taxon>
        <taxon>Agaricomycotina</taxon>
        <taxon>Agaricomycetes</taxon>
        <taxon>Cantharellales</taxon>
        <taxon>Ceratobasidiaceae</taxon>
        <taxon>Rhizoctonia</taxon>
    </lineage>
</organism>
<protein>
    <submittedName>
        <fullName evidence="2">Uncharacterized protein</fullName>
    </submittedName>
</protein>
<evidence type="ECO:0000256" key="1">
    <source>
        <dbReference type="SAM" id="MobiDB-lite"/>
    </source>
</evidence>